<feature type="compositionally biased region" description="Low complexity" evidence="1">
    <location>
        <begin position="46"/>
        <end position="55"/>
    </location>
</feature>
<proteinExistence type="predicted"/>
<reference evidence="2 3" key="1">
    <citation type="journal article" date="2023" name="G3 (Bethesda)">
        <title>A chromosome-length genome assembly and annotation of blackberry (Rubus argutus, cv. 'Hillquist').</title>
        <authorList>
            <person name="Bruna T."/>
            <person name="Aryal R."/>
            <person name="Dudchenko O."/>
            <person name="Sargent D.J."/>
            <person name="Mead D."/>
            <person name="Buti M."/>
            <person name="Cavallini A."/>
            <person name="Hytonen T."/>
            <person name="Andres J."/>
            <person name="Pham M."/>
            <person name="Weisz D."/>
            <person name="Mascagni F."/>
            <person name="Usai G."/>
            <person name="Natali L."/>
            <person name="Bassil N."/>
            <person name="Fernandez G.E."/>
            <person name="Lomsadze A."/>
            <person name="Armour M."/>
            <person name="Olukolu B."/>
            <person name="Poorten T."/>
            <person name="Britton C."/>
            <person name="Davik J."/>
            <person name="Ashrafi H."/>
            <person name="Aiden E.L."/>
            <person name="Borodovsky M."/>
            <person name="Worthington M."/>
        </authorList>
    </citation>
    <scope>NUCLEOTIDE SEQUENCE [LARGE SCALE GENOMIC DNA]</scope>
    <source>
        <strain evidence="2">PI 553951</strain>
    </source>
</reference>
<protein>
    <submittedName>
        <fullName evidence="2">Uncharacterized protein</fullName>
    </submittedName>
</protein>
<keyword evidence="3" id="KW-1185">Reference proteome</keyword>
<dbReference type="AlphaFoldDB" id="A0AAW1XQM5"/>
<accession>A0AAW1XQM5</accession>
<dbReference type="Proteomes" id="UP001457282">
    <property type="component" value="Unassembled WGS sequence"/>
</dbReference>
<evidence type="ECO:0000256" key="1">
    <source>
        <dbReference type="SAM" id="MobiDB-lite"/>
    </source>
</evidence>
<feature type="region of interest" description="Disordered" evidence="1">
    <location>
        <begin position="36"/>
        <end position="55"/>
    </location>
</feature>
<dbReference type="EMBL" id="JBEDUW010000003">
    <property type="protein sequence ID" value="KAK9938264.1"/>
    <property type="molecule type" value="Genomic_DNA"/>
</dbReference>
<evidence type="ECO:0000313" key="3">
    <source>
        <dbReference type="Proteomes" id="UP001457282"/>
    </source>
</evidence>
<name>A0AAW1XQM5_RUBAR</name>
<comment type="caution">
    <text evidence="2">The sequence shown here is derived from an EMBL/GenBank/DDBJ whole genome shotgun (WGS) entry which is preliminary data.</text>
</comment>
<sequence length="158" mass="17169">MACPKPSFCPCTITNHSHPWRPQIDIIVSRIATVPPAIPQPHSHNHSNASSTASHQLPKAIMVPNPSSSPLHPSIFRARALHLSLASPTSSHQSAIPFPPPLFFTGTQTSSEPSRRLTYAAFNYGTQAHCAVAASFSSLRRLTPHRLRRCPSPCLSLL</sequence>
<organism evidence="2 3">
    <name type="scientific">Rubus argutus</name>
    <name type="common">Southern blackberry</name>
    <dbReference type="NCBI Taxonomy" id="59490"/>
    <lineage>
        <taxon>Eukaryota</taxon>
        <taxon>Viridiplantae</taxon>
        <taxon>Streptophyta</taxon>
        <taxon>Embryophyta</taxon>
        <taxon>Tracheophyta</taxon>
        <taxon>Spermatophyta</taxon>
        <taxon>Magnoliopsida</taxon>
        <taxon>eudicotyledons</taxon>
        <taxon>Gunneridae</taxon>
        <taxon>Pentapetalae</taxon>
        <taxon>rosids</taxon>
        <taxon>fabids</taxon>
        <taxon>Rosales</taxon>
        <taxon>Rosaceae</taxon>
        <taxon>Rosoideae</taxon>
        <taxon>Rosoideae incertae sedis</taxon>
        <taxon>Rubus</taxon>
    </lineage>
</organism>
<evidence type="ECO:0000313" key="2">
    <source>
        <dbReference type="EMBL" id="KAK9938264.1"/>
    </source>
</evidence>
<gene>
    <name evidence="2" type="ORF">M0R45_015014</name>
</gene>